<evidence type="ECO:0000313" key="9">
    <source>
        <dbReference type="EMBL" id="ELR22620.1"/>
    </source>
</evidence>
<evidence type="ECO:0000256" key="6">
    <source>
        <dbReference type="ARBA" id="ARBA00023277"/>
    </source>
</evidence>
<evidence type="ECO:0000256" key="3">
    <source>
        <dbReference type="ARBA" id="ARBA00022651"/>
    </source>
</evidence>
<dbReference type="EMBL" id="KB007878">
    <property type="protein sequence ID" value="ELR22620.1"/>
    <property type="molecule type" value="Genomic_DNA"/>
</dbReference>
<accession>L8HBR1</accession>
<dbReference type="PANTHER" id="PTHR38050">
    <property type="match status" value="1"/>
</dbReference>
<evidence type="ECO:0000313" key="10">
    <source>
        <dbReference type="Proteomes" id="UP000011083"/>
    </source>
</evidence>
<sequence>MGTLPRPPPRRPDRKPGPPQRIGFVPAEVDQLLPPLFRLDANTFDRGFVVDETMDGVSPVDSGFTSSIRPRRYLLHVPEAVQLMLEDPANKERVPLVLVFHGMSSDILYEAGHVIDTNRIYAIGLSNGGMFLTTLLLDPRFRFSASCVYMGGYVKGHNPSANRDHTLTPVLLITGSEDKMLPYSRDAELVFRVAGHPVEFDEVAGMEHEYRTEHEERIWEFFAKHSLKQE</sequence>
<keyword evidence="2" id="KW-0964">Secreted</keyword>
<keyword evidence="10" id="KW-1185">Reference proteome</keyword>
<dbReference type="PANTHER" id="PTHR38050:SF2">
    <property type="entry name" value="FERULOYL ESTERASE C-RELATED"/>
    <property type="match status" value="1"/>
</dbReference>
<dbReference type="KEGG" id="acan:ACA1_323830"/>
<dbReference type="GO" id="GO:0005576">
    <property type="term" value="C:extracellular region"/>
    <property type="evidence" value="ECO:0007669"/>
    <property type="project" value="UniProtKB-SubCell"/>
</dbReference>
<reference evidence="9 10" key="1">
    <citation type="journal article" date="2013" name="Genome Biol.">
        <title>Genome of Acanthamoeba castellanii highlights extensive lateral gene transfer and early evolution of tyrosine kinase signaling.</title>
        <authorList>
            <person name="Clarke M."/>
            <person name="Lohan A.J."/>
            <person name="Liu B."/>
            <person name="Lagkouvardos I."/>
            <person name="Roy S."/>
            <person name="Zafar N."/>
            <person name="Bertelli C."/>
            <person name="Schilde C."/>
            <person name="Kianianmomeni A."/>
            <person name="Burglin T.R."/>
            <person name="Frech C."/>
            <person name="Turcotte B."/>
            <person name="Kopec K.O."/>
            <person name="Synnott J.M."/>
            <person name="Choo C."/>
            <person name="Paponov I."/>
            <person name="Finkler A."/>
            <person name="Soon Heng Tan C."/>
            <person name="Hutchins A.P."/>
            <person name="Weinmeier T."/>
            <person name="Rattei T."/>
            <person name="Chu J.S."/>
            <person name="Gimenez G."/>
            <person name="Irimia M."/>
            <person name="Rigden D.J."/>
            <person name="Fitzpatrick D.A."/>
            <person name="Lorenzo-Morales J."/>
            <person name="Bateman A."/>
            <person name="Chiu C.H."/>
            <person name="Tang P."/>
            <person name="Hegemann P."/>
            <person name="Fromm H."/>
            <person name="Raoult D."/>
            <person name="Greub G."/>
            <person name="Miranda-Saavedra D."/>
            <person name="Chen N."/>
            <person name="Nash P."/>
            <person name="Ginger M.L."/>
            <person name="Horn M."/>
            <person name="Schaap P."/>
            <person name="Caler L."/>
            <person name="Loftus B."/>
        </authorList>
    </citation>
    <scope>NUCLEOTIDE SEQUENCE [LARGE SCALE GENOMIC DNA]</scope>
    <source>
        <strain evidence="9 10">Neff</strain>
    </source>
</reference>
<dbReference type="VEuPathDB" id="AmoebaDB:ACA1_323830"/>
<dbReference type="InterPro" id="IPR043595">
    <property type="entry name" value="FaeB/C/D"/>
</dbReference>
<name>L8HBR1_ACACF</name>
<dbReference type="GO" id="GO:0045493">
    <property type="term" value="P:xylan catabolic process"/>
    <property type="evidence" value="ECO:0007669"/>
    <property type="project" value="UniProtKB-KW"/>
</dbReference>
<gene>
    <name evidence="9" type="ORF">ACA1_323830</name>
</gene>
<evidence type="ECO:0000256" key="2">
    <source>
        <dbReference type="ARBA" id="ARBA00022525"/>
    </source>
</evidence>
<dbReference type="GO" id="GO:0030600">
    <property type="term" value="F:feruloyl esterase activity"/>
    <property type="evidence" value="ECO:0007669"/>
    <property type="project" value="InterPro"/>
</dbReference>
<evidence type="ECO:0000256" key="8">
    <source>
        <dbReference type="SAM" id="MobiDB-lite"/>
    </source>
</evidence>
<protein>
    <recommendedName>
        <fullName evidence="11">Phospholipase/carboxylesterase/thioesterase domain-containing protein</fullName>
    </recommendedName>
</protein>
<evidence type="ECO:0000256" key="7">
    <source>
        <dbReference type="ARBA" id="ARBA00023326"/>
    </source>
</evidence>
<keyword evidence="3" id="KW-0858">Xylan degradation</keyword>
<dbReference type="Gene3D" id="3.40.50.1820">
    <property type="entry name" value="alpha/beta hydrolase"/>
    <property type="match status" value="1"/>
</dbReference>
<dbReference type="GeneID" id="14923574"/>
<comment type="subcellular location">
    <subcellularLocation>
        <location evidence="1">Secreted</location>
    </subcellularLocation>
</comment>
<evidence type="ECO:0008006" key="11">
    <source>
        <dbReference type="Google" id="ProtNLM"/>
    </source>
</evidence>
<keyword evidence="4" id="KW-0732">Signal</keyword>
<dbReference type="SUPFAM" id="SSF53474">
    <property type="entry name" value="alpha/beta-Hydrolases"/>
    <property type="match status" value="1"/>
</dbReference>
<dbReference type="AlphaFoldDB" id="L8HBR1"/>
<dbReference type="Proteomes" id="UP000011083">
    <property type="component" value="Unassembled WGS sequence"/>
</dbReference>
<evidence type="ECO:0000256" key="1">
    <source>
        <dbReference type="ARBA" id="ARBA00004613"/>
    </source>
</evidence>
<dbReference type="OrthoDB" id="9971649at2759"/>
<feature type="region of interest" description="Disordered" evidence="8">
    <location>
        <begin position="1"/>
        <end position="20"/>
    </location>
</feature>
<proteinExistence type="predicted"/>
<evidence type="ECO:0000256" key="5">
    <source>
        <dbReference type="ARBA" id="ARBA00022801"/>
    </source>
</evidence>
<organism evidence="9 10">
    <name type="scientific">Acanthamoeba castellanii (strain ATCC 30010 / Neff)</name>
    <dbReference type="NCBI Taxonomy" id="1257118"/>
    <lineage>
        <taxon>Eukaryota</taxon>
        <taxon>Amoebozoa</taxon>
        <taxon>Discosea</taxon>
        <taxon>Longamoebia</taxon>
        <taxon>Centramoebida</taxon>
        <taxon>Acanthamoebidae</taxon>
        <taxon>Acanthamoeba</taxon>
    </lineage>
</organism>
<evidence type="ECO:0000256" key="4">
    <source>
        <dbReference type="ARBA" id="ARBA00022729"/>
    </source>
</evidence>
<keyword evidence="6" id="KW-0119">Carbohydrate metabolism</keyword>
<dbReference type="InterPro" id="IPR029058">
    <property type="entry name" value="AB_hydrolase_fold"/>
</dbReference>
<dbReference type="RefSeq" id="XP_004350023.1">
    <property type="nucleotide sequence ID" value="XM_004349973.1"/>
</dbReference>
<keyword evidence="7" id="KW-0624">Polysaccharide degradation</keyword>
<keyword evidence="5" id="KW-0378">Hydrolase</keyword>